<sequence length="276" mass="31219">MKRIILLFTLIISAITFAEIKSDKIEIKNGYYTIPAIYTYNTDSKNSPLVIMLHGTASNKDEVNGTYIKMADSLAKNNISSIRFDFNGTGDSKVNYLHYTLTSATSDVKKVIEFSKKLTTGKLGLLGWSQGGTIALLSGDDQNINSISTWAGALNMFNENRIKEYEESKENGYFINEFSWRSPLKFSHQWYSEVKNLDIVSEIKEIKAPIYAVSGLDDDVVNPSDADFIVKTSKNTLSRVEKIENADHIFYTFDPIKSKIDILIQKTTNWFIETLK</sequence>
<dbReference type="RefSeq" id="WP_180136251.1">
    <property type="nucleotide sequence ID" value="NZ_JABMKT010000026.1"/>
</dbReference>
<feature type="domain" description="Serine aminopeptidase S33" evidence="1">
    <location>
        <begin position="48"/>
        <end position="141"/>
    </location>
</feature>
<dbReference type="EMBL" id="JABMKT010000026">
    <property type="protein sequence ID" value="NYV28214.1"/>
    <property type="molecule type" value="Genomic_DNA"/>
</dbReference>
<reference evidence="2 3" key="1">
    <citation type="submission" date="2020-05" db="EMBL/GenBank/DDBJ databases">
        <title>Streptobacillus felis strain LHL191014123.</title>
        <authorList>
            <person name="Fawzy A."/>
            <person name="Rau J."/>
            <person name="Risse K."/>
            <person name="Schauerte N."/>
            <person name="Geiger C."/>
            <person name="Blom J."/>
            <person name="Imirzalioglu C."/>
            <person name="Falgenhauer J."/>
            <person name="Bach A."/>
            <person name="Herden C."/>
            <person name="Eisenberg T."/>
        </authorList>
    </citation>
    <scope>NUCLEOTIDE SEQUENCE [LARGE SCALE GENOMIC DNA]</scope>
    <source>
        <strain evidence="2 3">LHL191014123</strain>
    </source>
</reference>
<keyword evidence="2" id="KW-0378">Hydrolase</keyword>
<dbReference type="PANTHER" id="PTHR43265:SF1">
    <property type="entry name" value="ESTERASE ESTD"/>
    <property type="match status" value="1"/>
</dbReference>
<comment type="caution">
    <text evidence="2">The sequence shown here is derived from an EMBL/GenBank/DDBJ whole genome shotgun (WGS) entry which is preliminary data.</text>
</comment>
<keyword evidence="3" id="KW-1185">Reference proteome</keyword>
<organism evidence="2 3">
    <name type="scientific">Streptobacillus felis</name>
    <dbReference type="NCBI Taxonomy" id="1384509"/>
    <lineage>
        <taxon>Bacteria</taxon>
        <taxon>Fusobacteriati</taxon>
        <taxon>Fusobacteriota</taxon>
        <taxon>Fusobacteriia</taxon>
        <taxon>Fusobacteriales</taxon>
        <taxon>Leptotrichiaceae</taxon>
        <taxon>Streptobacillus</taxon>
    </lineage>
</organism>
<accession>A0A7Z0PFR2</accession>
<dbReference type="InterPro" id="IPR022742">
    <property type="entry name" value="Hydrolase_4"/>
</dbReference>
<evidence type="ECO:0000259" key="1">
    <source>
        <dbReference type="Pfam" id="PF12146"/>
    </source>
</evidence>
<dbReference type="SUPFAM" id="SSF53474">
    <property type="entry name" value="alpha/beta-Hydrolases"/>
    <property type="match status" value="1"/>
</dbReference>
<protein>
    <submittedName>
        <fullName evidence="2">Alpha/beta hydrolase</fullName>
    </submittedName>
</protein>
<dbReference type="InterPro" id="IPR029058">
    <property type="entry name" value="AB_hydrolase_fold"/>
</dbReference>
<dbReference type="InterPro" id="IPR053145">
    <property type="entry name" value="AB_hydrolase_Est10"/>
</dbReference>
<evidence type="ECO:0000313" key="2">
    <source>
        <dbReference type="EMBL" id="NYV28214.1"/>
    </source>
</evidence>
<evidence type="ECO:0000313" key="3">
    <source>
        <dbReference type="Proteomes" id="UP000526184"/>
    </source>
</evidence>
<proteinExistence type="predicted"/>
<dbReference type="GO" id="GO:0052689">
    <property type="term" value="F:carboxylic ester hydrolase activity"/>
    <property type="evidence" value="ECO:0007669"/>
    <property type="project" value="TreeGrafter"/>
</dbReference>
<dbReference type="Proteomes" id="UP000526184">
    <property type="component" value="Unassembled WGS sequence"/>
</dbReference>
<gene>
    <name evidence="2" type="ORF">HP397_05265</name>
</gene>
<dbReference type="Pfam" id="PF12146">
    <property type="entry name" value="Hydrolase_4"/>
    <property type="match status" value="1"/>
</dbReference>
<dbReference type="Gene3D" id="3.40.50.1820">
    <property type="entry name" value="alpha/beta hydrolase"/>
    <property type="match status" value="1"/>
</dbReference>
<dbReference type="AlphaFoldDB" id="A0A7Z0PFR2"/>
<dbReference type="PANTHER" id="PTHR43265">
    <property type="entry name" value="ESTERASE ESTD"/>
    <property type="match status" value="1"/>
</dbReference>
<name>A0A7Z0PFR2_9FUSO</name>